<dbReference type="SUPFAM" id="SSF53822">
    <property type="entry name" value="Periplasmic binding protein-like I"/>
    <property type="match status" value="1"/>
</dbReference>
<evidence type="ECO:0000256" key="2">
    <source>
        <dbReference type="ARBA" id="ARBA00023015"/>
    </source>
</evidence>
<keyword evidence="7" id="KW-1185">Reference proteome</keyword>
<dbReference type="PRINTS" id="PR00035">
    <property type="entry name" value="HTHGNTR"/>
</dbReference>
<keyword evidence="4" id="KW-0804">Transcription</keyword>
<dbReference type="SUPFAM" id="SSF46785">
    <property type="entry name" value="Winged helix' DNA-binding domain"/>
    <property type="match status" value="1"/>
</dbReference>
<dbReference type="GO" id="GO:0000976">
    <property type="term" value="F:transcription cis-regulatory region binding"/>
    <property type="evidence" value="ECO:0007669"/>
    <property type="project" value="TreeGrafter"/>
</dbReference>
<sequence>MQNERQPLYIQIQDYFKDQIRSGQLKADDKIPTEKELMQQFKVSRITVAVALGQLAKEGWLYRIPGRGSFVKEMVREPHGGSPASSASQLQDARGYGALQTTRDGAADEAANAGLTEGGKKKKIVLIIPTLGDFFAIRLISGINEVLIRQGYQLHVALSNNSIETEKSLIWECLSTGTAGLIIFPSDAETYNEEILALKMRNDPFVLIDRYFAGVETNFVCTDSLEGAKLGLHHLWELGHRNIAICSDTPLPTITVEDRITGYMEGLKQKGAMINPALILTDFKVDYTRIKEEDPLYRFIRSQMATAYITLNARLGVYIFNIAKQIGLKVPEDISILTFDDPSSGYDEFGFFSHISQSEVTMGREAAEILIRLLEDPEPGVKYSKIVMKPELVERSSTGRVQT</sequence>
<gene>
    <name evidence="6" type="ORF">H7C19_12975</name>
</gene>
<dbReference type="InterPro" id="IPR036390">
    <property type="entry name" value="WH_DNA-bd_sf"/>
</dbReference>
<organism evidence="6 7">
    <name type="scientific">Cohnella nanjingensis</name>
    <dbReference type="NCBI Taxonomy" id="1387779"/>
    <lineage>
        <taxon>Bacteria</taxon>
        <taxon>Bacillati</taxon>
        <taxon>Bacillota</taxon>
        <taxon>Bacilli</taxon>
        <taxon>Bacillales</taxon>
        <taxon>Paenibacillaceae</taxon>
        <taxon>Cohnella</taxon>
    </lineage>
</organism>
<keyword evidence="3" id="KW-0238">DNA-binding</keyword>
<proteinExistence type="predicted"/>
<feature type="domain" description="HTH gntR-type" evidence="5">
    <location>
        <begin position="6"/>
        <end position="74"/>
    </location>
</feature>
<reference evidence="6 7" key="1">
    <citation type="submission" date="2020-08" db="EMBL/GenBank/DDBJ databases">
        <title>Cohnella phylogeny.</title>
        <authorList>
            <person name="Dunlap C."/>
        </authorList>
    </citation>
    <scope>NUCLEOTIDE SEQUENCE [LARGE SCALE GENOMIC DNA]</scope>
    <source>
        <strain evidence="6 7">DSM 28246</strain>
    </source>
</reference>
<evidence type="ECO:0000256" key="3">
    <source>
        <dbReference type="ARBA" id="ARBA00023125"/>
    </source>
</evidence>
<dbReference type="Proteomes" id="UP000547209">
    <property type="component" value="Unassembled WGS sequence"/>
</dbReference>
<dbReference type="Gene3D" id="3.40.50.2300">
    <property type="match status" value="2"/>
</dbReference>
<dbReference type="Pfam" id="PF00392">
    <property type="entry name" value="GntR"/>
    <property type="match status" value="1"/>
</dbReference>
<dbReference type="InterPro" id="IPR000524">
    <property type="entry name" value="Tscrpt_reg_HTH_GntR"/>
</dbReference>
<evidence type="ECO:0000313" key="7">
    <source>
        <dbReference type="Proteomes" id="UP000547209"/>
    </source>
</evidence>
<evidence type="ECO:0000259" key="5">
    <source>
        <dbReference type="PROSITE" id="PS50949"/>
    </source>
</evidence>
<dbReference type="Pfam" id="PF13377">
    <property type="entry name" value="Peripla_BP_3"/>
    <property type="match status" value="1"/>
</dbReference>
<dbReference type="RefSeq" id="WP_185143079.1">
    <property type="nucleotide sequence ID" value="NZ_JACJVP010000023.1"/>
</dbReference>
<keyword evidence="1" id="KW-0678">Repressor</keyword>
<dbReference type="EMBL" id="JACJVP010000023">
    <property type="protein sequence ID" value="MBB6671596.1"/>
    <property type="molecule type" value="Genomic_DNA"/>
</dbReference>
<accession>A0A7X0RSC4</accession>
<dbReference type="InterPro" id="IPR046335">
    <property type="entry name" value="LacI/GalR-like_sensor"/>
</dbReference>
<dbReference type="PROSITE" id="PS50949">
    <property type="entry name" value="HTH_GNTR"/>
    <property type="match status" value="1"/>
</dbReference>
<dbReference type="InterPro" id="IPR036388">
    <property type="entry name" value="WH-like_DNA-bd_sf"/>
</dbReference>
<name>A0A7X0RSC4_9BACL</name>
<dbReference type="PANTHER" id="PTHR30146">
    <property type="entry name" value="LACI-RELATED TRANSCRIPTIONAL REPRESSOR"/>
    <property type="match status" value="1"/>
</dbReference>
<dbReference type="SMART" id="SM00345">
    <property type="entry name" value="HTH_GNTR"/>
    <property type="match status" value="1"/>
</dbReference>
<dbReference type="AlphaFoldDB" id="A0A7X0RSC4"/>
<evidence type="ECO:0000256" key="4">
    <source>
        <dbReference type="ARBA" id="ARBA00023163"/>
    </source>
</evidence>
<dbReference type="FunFam" id="1.10.10.10:FF:000079">
    <property type="entry name" value="GntR family transcriptional regulator"/>
    <property type="match status" value="1"/>
</dbReference>
<dbReference type="Gene3D" id="1.10.10.10">
    <property type="entry name" value="Winged helix-like DNA-binding domain superfamily/Winged helix DNA-binding domain"/>
    <property type="match status" value="1"/>
</dbReference>
<dbReference type="InterPro" id="IPR028082">
    <property type="entry name" value="Peripla_BP_I"/>
</dbReference>
<keyword evidence="2" id="KW-0805">Transcription regulation</keyword>
<comment type="caution">
    <text evidence="6">The sequence shown here is derived from an EMBL/GenBank/DDBJ whole genome shotgun (WGS) entry which is preliminary data.</text>
</comment>
<dbReference type="GO" id="GO:0003700">
    <property type="term" value="F:DNA-binding transcription factor activity"/>
    <property type="evidence" value="ECO:0007669"/>
    <property type="project" value="InterPro"/>
</dbReference>
<evidence type="ECO:0000256" key="1">
    <source>
        <dbReference type="ARBA" id="ARBA00022491"/>
    </source>
</evidence>
<protein>
    <submittedName>
        <fullName evidence="6">GntR family transcriptional regulator</fullName>
    </submittedName>
</protein>
<dbReference type="CDD" id="cd07377">
    <property type="entry name" value="WHTH_GntR"/>
    <property type="match status" value="1"/>
</dbReference>
<dbReference type="PANTHER" id="PTHR30146:SF95">
    <property type="entry name" value="RIBOSE OPERON REPRESSOR"/>
    <property type="match status" value="1"/>
</dbReference>
<evidence type="ECO:0000313" key="6">
    <source>
        <dbReference type="EMBL" id="MBB6671596.1"/>
    </source>
</evidence>
<dbReference type="CDD" id="cd06267">
    <property type="entry name" value="PBP1_LacI_sugar_binding-like"/>
    <property type="match status" value="1"/>
</dbReference>